<name>A0A9N9RUU9_9DIPT</name>
<dbReference type="InterPro" id="IPR036085">
    <property type="entry name" value="PAZ_dom_sf"/>
</dbReference>
<evidence type="ECO:0000259" key="8">
    <source>
        <dbReference type="PROSITE" id="PS50822"/>
    </source>
</evidence>
<evidence type="ECO:0000256" key="5">
    <source>
        <dbReference type="ARBA" id="ARBA00023158"/>
    </source>
</evidence>
<keyword evidence="10" id="KW-1185">Reference proteome</keyword>
<keyword evidence="2" id="KW-0217">Developmental protein</keyword>
<proteinExistence type="inferred from homology"/>
<dbReference type="SUPFAM" id="SSF101690">
    <property type="entry name" value="PAZ domain"/>
    <property type="match status" value="1"/>
</dbReference>
<dbReference type="SMART" id="SM00949">
    <property type="entry name" value="PAZ"/>
    <property type="match status" value="1"/>
</dbReference>
<dbReference type="Pfam" id="PF23278">
    <property type="entry name" value="Piwi_N"/>
    <property type="match status" value="1"/>
</dbReference>
<dbReference type="CDD" id="cd04658">
    <property type="entry name" value="Piwi_piwi-like_Euk"/>
    <property type="match status" value="1"/>
</dbReference>
<dbReference type="Gene3D" id="2.170.260.10">
    <property type="entry name" value="paz domain"/>
    <property type="match status" value="1"/>
</dbReference>
<feature type="domain" description="Piwi" evidence="8">
    <location>
        <begin position="470"/>
        <end position="759"/>
    </location>
</feature>
<sequence length="773" mass="89718">MKRSISCSTVSSKVQIIEDKYGQSGIPIKIKSNHFKIEQHEDFKLTQYRVDFEPEVTITNTKKKIIGDNKEALNLKRYIFDGNNLYLSKSYEYFVLETTFMDRPMKIIIKRTNKVKSTDPMAFQIFNLILRDSMSALKLQNIRRNFFDPAAKKEIKNANLEILPGYLSSIRPYENDNILMCSEVIHKFLRKETIYNICREMMKDPRTKDTWKDILKKEIVGTVVLTEYTNKTYQIDDIDYSMSANSSFKMANGESSTYIEYYQQKYGIKIEDPRQFMLVSKSRERDIRAGQPEYIYLIPELCRATGMTDRMRQDFRLMQEISAYTRLNPQKRVEALEGFNKRLQTTPESMKILNEWDMKLDRELIELEGRELPKESIVFGGNQTVGTNEKAEWSIRGSTTMFKNIDCVRWIFLYPEDMEQESMKFLHSLIEAGKTMNYTIATPLHKAIQDDRQQTYVREIDQIAQKEPRFILIALPTNRADRYSAVKQKAMVEYGIPCQVVVKNRVMNNKNLHSICTKVAIQINAKLGGMPWSIKLPVKGLMTIGFDISHNKSKSIGALVATMDLNKSEEFYSVTMEYKDGNEMVKELDKYVQIAIKKYSATCGSYPERIVFYRDGVGEGQFEYIMNQEVIPMQQMLTKFYVNEPKLAYILVNKRTNARFFKPMGNGYINPKPGTIIDTEITSFDRKDFFLIAQSVGQGTVSPTHYTILVNSTGLSTDRLQLLTFKMCHLYFNWGGTVRIPAVSQYAKKLAFLTGQSLQKPVHEKLRNTLYFL</sequence>
<dbReference type="Gene3D" id="3.30.420.10">
    <property type="entry name" value="Ribonuclease H-like superfamily/Ribonuclease H"/>
    <property type="match status" value="1"/>
</dbReference>
<organism evidence="9 10">
    <name type="scientific">Chironomus riparius</name>
    <dbReference type="NCBI Taxonomy" id="315576"/>
    <lineage>
        <taxon>Eukaryota</taxon>
        <taxon>Metazoa</taxon>
        <taxon>Ecdysozoa</taxon>
        <taxon>Arthropoda</taxon>
        <taxon>Hexapoda</taxon>
        <taxon>Insecta</taxon>
        <taxon>Pterygota</taxon>
        <taxon>Neoptera</taxon>
        <taxon>Endopterygota</taxon>
        <taxon>Diptera</taxon>
        <taxon>Nematocera</taxon>
        <taxon>Chironomoidea</taxon>
        <taxon>Chironomidae</taxon>
        <taxon>Chironominae</taxon>
        <taxon>Chironomus</taxon>
    </lineage>
</organism>
<dbReference type="CDD" id="cd02845">
    <property type="entry name" value="PAZ_piwi_like"/>
    <property type="match status" value="1"/>
</dbReference>
<dbReference type="OrthoDB" id="445936at2759"/>
<protein>
    <submittedName>
        <fullName evidence="9">Uncharacterized protein</fullName>
    </submittedName>
</protein>
<dbReference type="GO" id="GO:0035194">
    <property type="term" value="P:regulatory ncRNA-mediated post-transcriptional gene silencing"/>
    <property type="evidence" value="ECO:0007669"/>
    <property type="project" value="UniProtKB-ARBA"/>
</dbReference>
<dbReference type="InterPro" id="IPR003165">
    <property type="entry name" value="Piwi"/>
</dbReference>
<dbReference type="Pfam" id="PF02170">
    <property type="entry name" value="PAZ"/>
    <property type="match status" value="1"/>
</dbReference>
<keyword evidence="5" id="KW-0943">RNA-mediated gene silencing</keyword>
<dbReference type="SUPFAM" id="SSF53098">
    <property type="entry name" value="Ribonuclease H-like"/>
    <property type="match status" value="1"/>
</dbReference>
<dbReference type="GO" id="GO:0043186">
    <property type="term" value="C:P granule"/>
    <property type="evidence" value="ECO:0007669"/>
    <property type="project" value="UniProtKB-ARBA"/>
</dbReference>
<feature type="domain" description="PAZ" evidence="7">
    <location>
        <begin position="193"/>
        <end position="306"/>
    </location>
</feature>
<evidence type="ECO:0000256" key="1">
    <source>
        <dbReference type="ARBA" id="ARBA00004496"/>
    </source>
</evidence>
<comment type="similarity">
    <text evidence="6">Belongs to the argonaute family. Piwi subfamily.</text>
</comment>
<dbReference type="GO" id="GO:0061157">
    <property type="term" value="P:mRNA destabilization"/>
    <property type="evidence" value="ECO:0007669"/>
    <property type="project" value="UniProtKB-ARBA"/>
</dbReference>
<accession>A0A9N9RUU9</accession>
<evidence type="ECO:0000313" key="10">
    <source>
        <dbReference type="Proteomes" id="UP001153620"/>
    </source>
</evidence>
<evidence type="ECO:0000259" key="7">
    <source>
        <dbReference type="PROSITE" id="PS50821"/>
    </source>
</evidence>
<dbReference type="GO" id="GO:0003723">
    <property type="term" value="F:RNA binding"/>
    <property type="evidence" value="ECO:0007669"/>
    <property type="project" value="UniProtKB-KW"/>
</dbReference>
<dbReference type="PANTHER" id="PTHR22891">
    <property type="entry name" value="EUKARYOTIC TRANSLATION INITIATION FACTOR 2C"/>
    <property type="match status" value="1"/>
</dbReference>
<dbReference type="Gene3D" id="3.40.50.2300">
    <property type="match status" value="1"/>
</dbReference>
<dbReference type="SMART" id="SM00950">
    <property type="entry name" value="Piwi"/>
    <property type="match status" value="1"/>
</dbReference>
<dbReference type="PROSITE" id="PS50821">
    <property type="entry name" value="PAZ"/>
    <property type="match status" value="1"/>
</dbReference>
<dbReference type="PROSITE" id="PS50822">
    <property type="entry name" value="PIWI"/>
    <property type="match status" value="1"/>
</dbReference>
<evidence type="ECO:0000313" key="9">
    <source>
        <dbReference type="EMBL" id="CAG9803224.1"/>
    </source>
</evidence>
<dbReference type="FunFam" id="2.170.260.10:FF:000003">
    <property type="entry name" value="Piwi-like RNA-mediated gene silencing 2"/>
    <property type="match status" value="1"/>
</dbReference>
<dbReference type="Pfam" id="PF02171">
    <property type="entry name" value="Piwi"/>
    <property type="match status" value="1"/>
</dbReference>
<evidence type="ECO:0000256" key="4">
    <source>
        <dbReference type="ARBA" id="ARBA00022884"/>
    </source>
</evidence>
<dbReference type="Proteomes" id="UP001153620">
    <property type="component" value="Chromosome 2"/>
</dbReference>
<dbReference type="AlphaFoldDB" id="A0A9N9RUU9"/>
<dbReference type="InterPro" id="IPR003100">
    <property type="entry name" value="PAZ_dom"/>
</dbReference>
<reference evidence="9" key="2">
    <citation type="submission" date="2022-10" db="EMBL/GenBank/DDBJ databases">
        <authorList>
            <consortium name="ENA_rothamsted_submissions"/>
            <consortium name="culmorum"/>
            <person name="King R."/>
        </authorList>
    </citation>
    <scope>NUCLEOTIDE SEQUENCE</scope>
</reference>
<dbReference type="InterPro" id="IPR012337">
    <property type="entry name" value="RNaseH-like_sf"/>
</dbReference>
<evidence type="ECO:0000256" key="6">
    <source>
        <dbReference type="ARBA" id="ARBA00038291"/>
    </source>
</evidence>
<evidence type="ECO:0000256" key="3">
    <source>
        <dbReference type="ARBA" id="ARBA00022490"/>
    </source>
</evidence>
<evidence type="ECO:0000256" key="2">
    <source>
        <dbReference type="ARBA" id="ARBA00022473"/>
    </source>
</evidence>
<dbReference type="GO" id="GO:0034587">
    <property type="term" value="P:piRNA processing"/>
    <property type="evidence" value="ECO:0007669"/>
    <property type="project" value="UniProtKB-ARBA"/>
</dbReference>
<reference evidence="9" key="1">
    <citation type="submission" date="2022-01" db="EMBL/GenBank/DDBJ databases">
        <authorList>
            <person name="King R."/>
        </authorList>
    </citation>
    <scope>NUCLEOTIDE SEQUENCE</scope>
</reference>
<comment type="subcellular location">
    <subcellularLocation>
        <location evidence="1">Cytoplasm</location>
    </subcellularLocation>
</comment>
<dbReference type="GO" id="GO:0004521">
    <property type="term" value="F:RNA endonuclease activity"/>
    <property type="evidence" value="ECO:0007669"/>
    <property type="project" value="UniProtKB-ARBA"/>
</dbReference>
<keyword evidence="4" id="KW-0694">RNA-binding</keyword>
<dbReference type="InterPro" id="IPR036397">
    <property type="entry name" value="RNaseH_sf"/>
</dbReference>
<keyword evidence="3" id="KW-0963">Cytoplasm</keyword>
<gene>
    <name evidence="9" type="ORF">CHIRRI_LOCUS6125</name>
</gene>
<dbReference type="EMBL" id="OU895878">
    <property type="protein sequence ID" value="CAG9803224.1"/>
    <property type="molecule type" value="Genomic_DNA"/>
</dbReference>